<dbReference type="InterPro" id="IPR001912">
    <property type="entry name" value="Ribosomal_uS4_N"/>
</dbReference>
<keyword evidence="3 7" id="KW-0694">RNA-binding</keyword>
<sequence length="210" mass="24500">MKNLKCKICRRLGIKLFLKGERCLSPKCSIIKRPYPSREKGKRRRTGASSEYAKELAEKQKLRNWYNLRENQFRNYAKEILAKNTRTDDAGTLLIRKLEGRLDNMVFRMGFVSSRRQARQLVSHGHLLVNGRKVNIPSFQTKKGDIISFRPASYSKAFFQNLTTSLKKYQPPSWIKINVKKLEGEITRLPNLEEITPPAEISAIFEYYSR</sequence>
<dbReference type="Proteomes" id="UP000228756">
    <property type="component" value="Unassembled WGS sequence"/>
</dbReference>
<dbReference type="InterPro" id="IPR022801">
    <property type="entry name" value="Ribosomal_uS4"/>
</dbReference>
<dbReference type="InterPro" id="IPR018079">
    <property type="entry name" value="Ribosomal_uS4_CS"/>
</dbReference>
<dbReference type="EMBL" id="PFCJ01000019">
    <property type="protein sequence ID" value="PIR72270.1"/>
    <property type="molecule type" value="Genomic_DNA"/>
</dbReference>
<evidence type="ECO:0000256" key="5">
    <source>
        <dbReference type="ARBA" id="ARBA00023274"/>
    </source>
</evidence>
<dbReference type="SMART" id="SM01390">
    <property type="entry name" value="Ribosomal_S4"/>
    <property type="match status" value="1"/>
</dbReference>
<dbReference type="Gene3D" id="3.10.290.10">
    <property type="entry name" value="RNA-binding S4 domain"/>
    <property type="match status" value="1"/>
</dbReference>
<dbReference type="GO" id="GO:0019843">
    <property type="term" value="F:rRNA binding"/>
    <property type="evidence" value="ECO:0007669"/>
    <property type="project" value="UniProtKB-UniRule"/>
</dbReference>
<comment type="similarity">
    <text evidence="1 7 8">Belongs to the universal ribosomal protein uS4 family.</text>
</comment>
<dbReference type="GO" id="GO:0006412">
    <property type="term" value="P:translation"/>
    <property type="evidence" value="ECO:0007669"/>
    <property type="project" value="UniProtKB-UniRule"/>
</dbReference>
<dbReference type="NCBIfam" id="NF003717">
    <property type="entry name" value="PRK05327.1"/>
    <property type="match status" value="1"/>
</dbReference>
<comment type="function">
    <text evidence="7">One of the primary rRNA binding proteins, it binds directly to 16S rRNA where it nucleates assembly of the body of the 30S subunit.</text>
</comment>
<dbReference type="PANTHER" id="PTHR11831:SF4">
    <property type="entry name" value="SMALL RIBOSOMAL SUBUNIT PROTEIN US4M"/>
    <property type="match status" value="1"/>
</dbReference>
<dbReference type="Pfam" id="PF00163">
    <property type="entry name" value="Ribosomal_S4"/>
    <property type="match status" value="1"/>
</dbReference>
<dbReference type="SUPFAM" id="SSF55174">
    <property type="entry name" value="Alpha-L RNA-binding motif"/>
    <property type="match status" value="1"/>
</dbReference>
<dbReference type="Pfam" id="PF01479">
    <property type="entry name" value="S4"/>
    <property type="match status" value="1"/>
</dbReference>
<keyword evidence="5 7" id="KW-0687">Ribonucleoprotein</keyword>
<organism evidence="11 12">
    <name type="scientific">Candidatus Nealsonbacteria bacterium CG10_big_fil_rev_8_21_14_0_10_36_24</name>
    <dbReference type="NCBI Taxonomy" id="1974710"/>
    <lineage>
        <taxon>Bacteria</taxon>
        <taxon>Candidatus Nealsoniibacteriota</taxon>
    </lineage>
</organism>
<comment type="function">
    <text evidence="7">With S5 and S12 plays an important role in translational accuracy.</text>
</comment>
<gene>
    <name evidence="7" type="primary">rpsD</name>
    <name evidence="11" type="ORF">COU42_02010</name>
</gene>
<reference evidence="12" key="1">
    <citation type="submission" date="2017-09" db="EMBL/GenBank/DDBJ databases">
        <title>Depth-based differentiation of microbial function through sediment-hosted aquifers and enrichment of novel symbionts in the deep terrestrial subsurface.</title>
        <authorList>
            <person name="Probst A.J."/>
            <person name="Ladd B."/>
            <person name="Jarett J.K."/>
            <person name="Geller-Mcgrath D.E."/>
            <person name="Sieber C.M.K."/>
            <person name="Emerson J.B."/>
            <person name="Anantharaman K."/>
            <person name="Thomas B.C."/>
            <person name="Malmstrom R."/>
            <person name="Stieglmeier M."/>
            <person name="Klingl A."/>
            <person name="Woyke T."/>
            <person name="Ryan C.M."/>
            <person name="Banfield J.F."/>
        </authorList>
    </citation>
    <scope>NUCLEOTIDE SEQUENCE [LARGE SCALE GENOMIC DNA]</scope>
</reference>
<dbReference type="PANTHER" id="PTHR11831">
    <property type="entry name" value="30S 40S RIBOSOMAL PROTEIN"/>
    <property type="match status" value="1"/>
</dbReference>
<dbReference type="HAMAP" id="MF_01306_B">
    <property type="entry name" value="Ribosomal_uS4_B"/>
    <property type="match status" value="1"/>
</dbReference>
<evidence type="ECO:0000256" key="1">
    <source>
        <dbReference type="ARBA" id="ARBA00007465"/>
    </source>
</evidence>
<dbReference type="PROSITE" id="PS00632">
    <property type="entry name" value="RIBOSOMAL_S4"/>
    <property type="match status" value="1"/>
</dbReference>
<proteinExistence type="inferred from homology"/>
<keyword evidence="2 7" id="KW-0699">rRNA-binding</keyword>
<dbReference type="NCBIfam" id="TIGR01017">
    <property type="entry name" value="rpsD_bact"/>
    <property type="match status" value="1"/>
</dbReference>
<dbReference type="GO" id="GO:0042274">
    <property type="term" value="P:ribosomal small subunit biogenesis"/>
    <property type="evidence" value="ECO:0007669"/>
    <property type="project" value="TreeGrafter"/>
</dbReference>
<dbReference type="InterPro" id="IPR005709">
    <property type="entry name" value="Ribosomal_uS4_bac-type"/>
</dbReference>
<evidence type="ECO:0000256" key="7">
    <source>
        <dbReference type="HAMAP-Rule" id="MF_01306"/>
    </source>
</evidence>
<evidence type="ECO:0000256" key="4">
    <source>
        <dbReference type="ARBA" id="ARBA00022980"/>
    </source>
</evidence>
<evidence type="ECO:0000313" key="12">
    <source>
        <dbReference type="Proteomes" id="UP000228756"/>
    </source>
</evidence>
<dbReference type="PROSITE" id="PS50889">
    <property type="entry name" value="S4"/>
    <property type="match status" value="1"/>
</dbReference>
<evidence type="ECO:0000256" key="2">
    <source>
        <dbReference type="ARBA" id="ARBA00022730"/>
    </source>
</evidence>
<feature type="domain" description="RNA-binding S4" evidence="9">
    <location>
        <begin position="100"/>
        <end position="163"/>
    </location>
</feature>
<protein>
    <recommendedName>
        <fullName evidence="6 7">Small ribosomal subunit protein uS4</fullName>
    </recommendedName>
</protein>
<dbReference type="InterPro" id="IPR036986">
    <property type="entry name" value="S4_RNA-bd_sf"/>
</dbReference>
<evidence type="ECO:0000313" key="11">
    <source>
        <dbReference type="EMBL" id="PIR72270.1"/>
    </source>
</evidence>
<evidence type="ECO:0000259" key="10">
    <source>
        <dbReference type="SMART" id="SM01390"/>
    </source>
</evidence>
<dbReference type="CDD" id="cd00165">
    <property type="entry name" value="S4"/>
    <property type="match status" value="1"/>
</dbReference>
<dbReference type="GO" id="GO:0015935">
    <property type="term" value="C:small ribosomal subunit"/>
    <property type="evidence" value="ECO:0007669"/>
    <property type="project" value="InterPro"/>
</dbReference>
<feature type="domain" description="Small ribosomal subunit protein uS4 N-terminal" evidence="10">
    <location>
        <begin position="2"/>
        <end position="99"/>
    </location>
</feature>
<accession>A0A2M6NSB9</accession>
<dbReference type="GO" id="GO:0003735">
    <property type="term" value="F:structural constituent of ribosome"/>
    <property type="evidence" value="ECO:0007669"/>
    <property type="project" value="InterPro"/>
</dbReference>
<name>A0A2M6NSB9_9BACT</name>
<comment type="subunit">
    <text evidence="7">Part of the 30S ribosomal subunit. Contacts protein S5. The interaction surface between S4 and S5 is involved in control of translational fidelity.</text>
</comment>
<evidence type="ECO:0000256" key="6">
    <source>
        <dbReference type="ARBA" id="ARBA00035254"/>
    </source>
</evidence>
<evidence type="ECO:0000256" key="3">
    <source>
        <dbReference type="ARBA" id="ARBA00022884"/>
    </source>
</evidence>
<dbReference type="InterPro" id="IPR002942">
    <property type="entry name" value="S4_RNA-bd"/>
</dbReference>
<dbReference type="Gene3D" id="1.10.1050.10">
    <property type="entry name" value="Ribosomal Protein S4 Delta 41, Chain A, domain 1"/>
    <property type="match status" value="1"/>
</dbReference>
<dbReference type="SMART" id="SM00363">
    <property type="entry name" value="S4"/>
    <property type="match status" value="1"/>
</dbReference>
<evidence type="ECO:0000259" key="9">
    <source>
        <dbReference type="SMART" id="SM00363"/>
    </source>
</evidence>
<dbReference type="AlphaFoldDB" id="A0A2M6NSB9"/>
<keyword evidence="4 7" id="KW-0689">Ribosomal protein</keyword>
<comment type="caution">
    <text evidence="11">The sequence shown here is derived from an EMBL/GenBank/DDBJ whole genome shotgun (WGS) entry which is preliminary data.</text>
</comment>
<dbReference type="FunFam" id="3.10.290.10:FF:000001">
    <property type="entry name" value="30S ribosomal protein S4"/>
    <property type="match status" value="1"/>
</dbReference>
<evidence type="ECO:0000256" key="8">
    <source>
        <dbReference type="RuleBase" id="RU003699"/>
    </source>
</evidence>